<feature type="domain" description="Calcineurin-like phosphoesterase" evidence="7">
    <location>
        <begin position="18"/>
        <end position="221"/>
    </location>
</feature>
<proteinExistence type="predicted"/>
<name>A0A8J7UWQ4_9BACT</name>
<evidence type="ECO:0000313" key="9">
    <source>
        <dbReference type="Proteomes" id="UP000673975"/>
    </source>
</evidence>
<dbReference type="InterPro" id="IPR043461">
    <property type="entry name" value="LpxH-like"/>
</dbReference>
<dbReference type="InterPro" id="IPR004843">
    <property type="entry name" value="Calcineurin-like_PHP"/>
</dbReference>
<accession>A0A8J7UWQ4</accession>
<evidence type="ECO:0000313" key="8">
    <source>
        <dbReference type="EMBL" id="MBP3192489.1"/>
    </source>
</evidence>
<evidence type="ECO:0000256" key="3">
    <source>
        <dbReference type="ARBA" id="ARBA00022723"/>
    </source>
</evidence>
<keyword evidence="1" id="KW-1003">Cell membrane</keyword>
<keyword evidence="9" id="KW-1185">Reference proteome</keyword>
<dbReference type="Gene3D" id="3.60.21.10">
    <property type="match status" value="1"/>
</dbReference>
<evidence type="ECO:0000256" key="4">
    <source>
        <dbReference type="ARBA" id="ARBA00022801"/>
    </source>
</evidence>
<keyword evidence="5" id="KW-0472">Membrane</keyword>
<protein>
    <submittedName>
        <fullName evidence="8">Metallophosphoesterase</fullName>
    </submittedName>
</protein>
<keyword evidence="4" id="KW-0378">Hydrolase</keyword>
<organism evidence="8 9">
    <name type="scientific">Natronogracilivirga saccharolytica</name>
    <dbReference type="NCBI Taxonomy" id="2812953"/>
    <lineage>
        <taxon>Bacteria</taxon>
        <taxon>Pseudomonadati</taxon>
        <taxon>Balneolota</taxon>
        <taxon>Balneolia</taxon>
        <taxon>Balneolales</taxon>
        <taxon>Cyclonatronaceae</taxon>
        <taxon>Natronogracilivirga</taxon>
    </lineage>
</organism>
<gene>
    <name evidence="8" type="ORF">NATSA_07425</name>
</gene>
<sequence>MLSTEKNKNRQSADGHIFISDVHLGAFDDQHNERLEEELMRLVSYCEENGLRITLLGDFFDYWMEYGDEPPPVGKKILQHFREFHERTGSHTLFVTGNHDNWTNGYLPSLGFDMEHEYRIIQVGARSCMVLHGDGLTAPEMKLPRPLVHRFLRNSYFTLIYRAILPRRLGWHLMKTFSGMSRWKQNPERMTENRNKLDRWAANRVTSDPDIHAIIYGHHHSARLEKHNGNISMNCGFFGRDRIAGLHTNGKFKLVKWEADTYDLQTVNTEELSGNE</sequence>
<dbReference type="RefSeq" id="WP_210511386.1">
    <property type="nucleotide sequence ID" value="NZ_JAFIDN010000004.1"/>
</dbReference>
<evidence type="ECO:0000259" key="7">
    <source>
        <dbReference type="Pfam" id="PF00149"/>
    </source>
</evidence>
<evidence type="ECO:0000256" key="1">
    <source>
        <dbReference type="ARBA" id="ARBA00022475"/>
    </source>
</evidence>
<evidence type="ECO:0000256" key="6">
    <source>
        <dbReference type="ARBA" id="ARBA00023211"/>
    </source>
</evidence>
<evidence type="ECO:0000256" key="2">
    <source>
        <dbReference type="ARBA" id="ARBA00022519"/>
    </source>
</evidence>
<dbReference type="PANTHER" id="PTHR34990:SF1">
    <property type="entry name" value="UDP-2,3-DIACYLGLUCOSAMINE HYDROLASE"/>
    <property type="match status" value="1"/>
</dbReference>
<dbReference type="GO" id="GO:0009245">
    <property type="term" value="P:lipid A biosynthetic process"/>
    <property type="evidence" value="ECO:0007669"/>
    <property type="project" value="TreeGrafter"/>
</dbReference>
<dbReference type="GO" id="GO:0008758">
    <property type="term" value="F:UDP-2,3-diacylglucosamine hydrolase activity"/>
    <property type="evidence" value="ECO:0007669"/>
    <property type="project" value="TreeGrafter"/>
</dbReference>
<dbReference type="AlphaFoldDB" id="A0A8J7UWQ4"/>
<dbReference type="GO" id="GO:0016020">
    <property type="term" value="C:membrane"/>
    <property type="evidence" value="ECO:0007669"/>
    <property type="project" value="GOC"/>
</dbReference>
<dbReference type="PANTHER" id="PTHR34990">
    <property type="entry name" value="UDP-2,3-DIACYLGLUCOSAMINE HYDROLASE-RELATED"/>
    <property type="match status" value="1"/>
</dbReference>
<evidence type="ECO:0000256" key="5">
    <source>
        <dbReference type="ARBA" id="ARBA00023136"/>
    </source>
</evidence>
<dbReference type="SUPFAM" id="SSF56300">
    <property type="entry name" value="Metallo-dependent phosphatases"/>
    <property type="match status" value="1"/>
</dbReference>
<dbReference type="Pfam" id="PF00149">
    <property type="entry name" value="Metallophos"/>
    <property type="match status" value="1"/>
</dbReference>
<keyword evidence="2" id="KW-0997">Cell inner membrane</keyword>
<reference evidence="8" key="1">
    <citation type="submission" date="2021-02" db="EMBL/GenBank/DDBJ databases">
        <title>Natronogracilivirga saccharolytica gen. nov. sp. nov. a new anaerobic, haloalkiliphilic carbohydrate-fermenting bacterium from soda lake and proposing of Cyclonatronumiaceae fam. nov. in the phylum Balneolaeota.</title>
        <authorList>
            <person name="Zhilina T.N."/>
            <person name="Sorokin D.Y."/>
            <person name="Zavarzina D.G."/>
            <person name="Toshchakov S.V."/>
            <person name="Kublanov I.V."/>
        </authorList>
    </citation>
    <scope>NUCLEOTIDE SEQUENCE</scope>
    <source>
        <strain evidence="8">Z-1702</strain>
    </source>
</reference>
<dbReference type="EMBL" id="JAFIDN010000004">
    <property type="protein sequence ID" value="MBP3192489.1"/>
    <property type="molecule type" value="Genomic_DNA"/>
</dbReference>
<dbReference type="Proteomes" id="UP000673975">
    <property type="component" value="Unassembled WGS sequence"/>
</dbReference>
<keyword evidence="6" id="KW-0464">Manganese</keyword>
<dbReference type="InterPro" id="IPR029052">
    <property type="entry name" value="Metallo-depent_PP-like"/>
</dbReference>
<comment type="caution">
    <text evidence="8">The sequence shown here is derived from an EMBL/GenBank/DDBJ whole genome shotgun (WGS) entry which is preliminary data.</text>
</comment>
<dbReference type="GO" id="GO:0046872">
    <property type="term" value="F:metal ion binding"/>
    <property type="evidence" value="ECO:0007669"/>
    <property type="project" value="UniProtKB-KW"/>
</dbReference>
<keyword evidence="3" id="KW-0479">Metal-binding</keyword>